<dbReference type="PANTHER" id="PTHR11842:SF11">
    <property type="entry name" value="MITOTIC SPINDLE ASSEMBLY CHECKPOINT PROTEIN MAD2A"/>
    <property type="match status" value="1"/>
</dbReference>
<dbReference type="GO" id="GO:0051301">
    <property type="term" value="P:cell division"/>
    <property type="evidence" value="ECO:0007669"/>
    <property type="project" value="UniProtKB-KW"/>
</dbReference>
<evidence type="ECO:0000256" key="3">
    <source>
        <dbReference type="ARBA" id="ARBA00022618"/>
    </source>
</evidence>
<accession>A0A183ICR8</accession>
<dbReference type="PROSITE" id="PS50815">
    <property type="entry name" value="HORMA"/>
    <property type="match status" value="1"/>
</dbReference>
<comment type="similarity">
    <text evidence="2">Belongs to the MAD2 family.</text>
</comment>
<evidence type="ECO:0000313" key="10">
    <source>
        <dbReference type="EMBL" id="VDO94264.1"/>
    </source>
</evidence>
<evidence type="ECO:0000256" key="7">
    <source>
        <dbReference type="ARBA" id="ARBA00068928"/>
    </source>
</evidence>
<keyword evidence="3" id="KW-0132">Cell division</keyword>
<evidence type="ECO:0000256" key="5">
    <source>
        <dbReference type="ARBA" id="ARBA00023242"/>
    </source>
</evidence>
<feature type="domain" description="HORMA" evidence="9">
    <location>
        <begin position="18"/>
        <end position="203"/>
    </location>
</feature>
<proteinExistence type="inferred from homology"/>
<organism evidence="12">
    <name type="scientific">Soboliphyme baturini</name>
    <dbReference type="NCBI Taxonomy" id="241478"/>
    <lineage>
        <taxon>Eukaryota</taxon>
        <taxon>Metazoa</taxon>
        <taxon>Ecdysozoa</taxon>
        <taxon>Nematoda</taxon>
        <taxon>Enoplea</taxon>
        <taxon>Dorylaimia</taxon>
        <taxon>Dioctophymatida</taxon>
        <taxon>Dioctophymatoidea</taxon>
        <taxon>Soboliphymatidae</taxon>
        <taxon>Soboliphyme</taxon>
    </lineage>
</organism>
<dbReference type="GO" id="GO:0007094">
    <property type="term" value="P:mitotic spindle assembly checkpoint signaling"/>
    <property type="evidence" value="ECO:0007669"/>
    <property type="project" value="TreeGrafter"/>
</dbReference>
<evidence type="ECO:0000256" key="6">
    <source>
        <dbReference type="ARBA" id="ARBA00023306"/>
    </source>
</evidence>
<reference evidence="10 11" key="2">
    <citation type="submission" date="2018-11" db="EMBL/GenBank/DDBJ databases">
        <authorList>
            <consortium name="Pathogen Informatics"/>
        </authorList>
    </citation>
    <scope>NUCLEOTIDE SEQUENCE [LARGE SCALE GENOMIC DNA]</scope>
</reference>
<keyword evidence="11" id="KW-1185">Reference proteome</keyword>
<evidence type="ECO:0000256" key="8">
    <source>
        <dbReference type="ARBA" id="ARBA00076594"/>
    </source>
</evidence>
<dbReference type="GO" id="GO:0000776">
    <property type="term" value="C:kinetochore"/>
    <property type="evidence" value="ECO:0007669"/>
    <property type="project" value="TreeGrafter"/>
</dbReference>
<sequence>MTAQEVATTAVKSSITLRGSAEMVGEFFYFGINSILFQRGVYHAESFKKVQKYGLTVLVTKDCKLDKFFKPLLDQIRIWLIKKQIRKLVMVIVSVQTKETLERWEFDIETDDDITEEGTVTCREKSQKIIQNEIRDVIRQITASVTFLPLLEELCSFDILIYAKKDSETPEGWGLVDAHHVKNCQVVKLNSFSTNVHKVEMRVSYKNYDS</sequence>
<keyword evidence="6" id="KW-0131">Cell cycle</keyword>
<evidence type="ECO:0000256" key="4">
    <source>
        <dbReference type="ARBA" id="ARBA00022776"/>
    </source>
</evidence>
<dbReference type="AlphaFoldDB" id="A0A183ICR8"/>
<protein>
    <recommendedName>
        <fullName evidence="7">Mitotic spindle assembly checkpoint protein MAD2A</fullName>
    </recommendedName>
    <alternativeName>
        <fullName evidence="8">Mitotic arrest deficient 2-like protein 1</fullName>
    </alternativeName>
</protein>
<dbReference type="InterPro" id="IPR003511">
    <property type="entry name" value="HORMA_dom"/>
</dbReference>
<keyword evidence="4" id="KW-0498">Mitosis</keyword>
<evidence type="ECO:0000256" key="2">
    <source>
        <dbReference type="ARBA" id="ARBA00010348"/>
    </source>
</evidence>
<dbReference type="FunFam" id="3.30.900.10:FF:000002">
    <property type="entry name" value="Mitotic spindle assembly checkpoint protein MAD2A"/>
    <property type="match status" value="1"/>
</dbReference>
<keyword evidence="5" id="KW-0539">Nucleus</keyword>
<dbReference type="EMBL" id="UZAM01006817">
    <property type="protein sequence ID" value="VDO94264.1"/>
    <property type="molecule type" value="Genomic_DNA"/>
</dbReference>
<dbReference type="GO" id="GO:0005654">
    <property type="term" value="C:nucleoplasm"/>
    <property type="evidence" value="ECO:0007669"/>
    <property type="project" value="TreeGrafter"/>
</dbReference>
<evidence type="ECO:0000256" key="1">
    <source>
        <dbReference type="ARBA" id="ARBA00004123"/>
    </source>
</evidence>
<name>A0A183ICR8_9BILA</name>
<comment type="subcellular location">
    <subcellularLocation>
        <location evidence="1">Nucleus</location>
    </subcellularLocation>
</comment>
<dbReference type="Gene3D" id="3.30.900.10">
    <property type="entry name" value="HORMA domain"/>
    <property type="match status" value="1"/>
</dbReference>
<dbReference type="PANTHER" id="PTHR11842">
    <property type="entry name" value="MITOTIC SPINDLE ASSEMBLY CHECKPOINT PROTEIN MAD2"/>
    <property type="match status" value="1"/>
</dbReference>
<dbReference type="WBParaSite" id="SBAD_0000147101-mRNA-1">
    <property type="protein sequence ID" value="SBAD_0000147101-mRNA-1"/>
    <property type="gene ID" value="SBAD_0000147101"/>
</dbReference>
<dbReference type="SUPFAM" id="SSF56019">
    <property type="entry name" value="The spindle assembly checkpoint protein mad2"/>
    <property type="match status" value="1"/>
</dbReference>
<dbReference type="InterPro" id="IPR045091">
    <property type="entry name" value="Mad2-like"/>
</dbReference>
<dbReference type="Proteomes" id="UP000270296">
    <property type="component" value="Unassembled WGS sequence"/>
</dbReference>
<dbReference type="Pfam" id="PF02301">
    <property type="entry name" value="HORMA"/>
    <property type="match status" value="1"/>
</dbReference>
<evidence type="ECO:0000313" key="11">
    <source>
        <dbReference type="Proteomes" id="UP000270296"/>
    </source>
</evidence>
<dbReference type="OrthoDB" id="1806at2759"/>
<reference evidence="12" key="1">
    <citation type="submission" date="2016-06" db="UniProtKB">
        <authorList>
            <consortium name="WormBaseParasite"/>
        </authorList>
    </citation>
    <scope>IDENTIFICATION</scope>
</reference>
<dbReference type="GO" id="GO:1990728">
    <property type="term" value="C:mitotic spindle assembly checkpoint MAD1-MAD2 complex"/>
    <property type="evidence" value="ECO:0007669"/>
    <property type="project" value="UniProtKB-ARBA"/>
</dbReference>
<evidence type="ECO:0000259" key="9">
    <source>
        <dbReference type="PROSITE" id="PS50815"/>
    </source>
</evidence>
<gene>
    <name evidence="10" type="ORF">SBAD_LOCUS1412</name>
</gene>
<dbReference type="InterPro" id="IPR036570">
    <property type="entry name" value="HORMA_dom_sf"/>
</dbReference>
<evidence type="ECO:0000313" key="12">
    <source>
        <dbReference type="WBParaSite" id="SBAD_0000147101-mRNA-1"/>
    </source>
</evidence>